<dbReference type="InterPro" id="IPR020556">
    <property type="entry name" value="Amidase_CS"/>
</dbReference>
<name>A0ABQ8SRP6_PERAM</name>
<gene>
    <name evidence="3" type="ORF">ANN_17003</name>
</gene>
<feature type="non-terminal residue" evidence="3">
    <location>
        <position position="1"/>
    </location>
</feature>
<reference evidence="3 4" key="1">
    <citation type="journal article" date="2022" name="Allergy">
        <title>Genome assembly and annotation of Periplaneta americana reveal a comprehensive cockroach allergen profile.</title>
        <authorList>
            <person name="Wang L."/>
            <person name="Xiong Q."/>
            <person name="Saelim N."/>
            <person name="Wang L."/>
            <person name="Nong W."/>
            <person name="Wan A.T."/>
            <person name="Shi M."/>
            <person name="Liu X."/>
            <person name="Cao Q."/>
            <person name="Hui J.H.L."/>
            <person name="Sookrung N."/>
            <person name="Leung T.F."/>
            <person name="Tungtrongchitr A."/>
            <person name="Tsui S.K.W."/>
        </authorList>
    </citation>
    <scope>NUCLEOTIDE SEQUENCE [LARGE SCALE GENOMIC DNA]</scope>
    <source>
        <strain evidence="3">PWHHKU_190912</strain>
    </source>
</reference>
<proteinExistence type="inferred from homology"/>
<evidence type="ECO:0000256" key="1">
    <source>
        <dbReference type="ARBA" id="ARBA00009199"/>
    </source>
</evidence>
<feature type="domain" description="Amidase" evidence="2">
    <location>
        <begin position="69"/>
        <end position="532"/>
    </location>
</feature>
<keyword evidence="4" id="KW-1185">Reference proteome</keyword>
<dbReference type="InterPro" id="IPR023631">
    <property type="entry name" value="Amidase_dom"/>
</dbReference>
<comment type="caution">
    <text evidence="3">The sequence shown here is derived from an EMBL/GenBank/DDBJ whole genome shotgun (WGS) entry which is preliminary data.</text>
</comment>
<dbReference type="Proteomes" id="UP001148838">
    <property type="component" value="Unassembled WGS sequence"/>
</dbReference>
<organism evidence="3 4">
    <name type="scientific">Periplaneta americana</name>
    <name type="common">American cockroach</name>
    <name type="synonym">Blatta americana</name>
    <dbReference type="NCBI Taxonomy" id="6978"/>
    <lineage>
        <taxon>Eukaryota</taxon>
        <taxon>Metazoa</taxon>
        <taxon>Ecdysozoa</taxon>
        <taxon>Arthropoda</taxon>
        <taxon>Hexapoda</taxon>
        <taxon>Insecta</taxon>
        <taxon>Pterygota</taxon>
        <taxon>Neoptera</taxon>
        <taxon>Polyneoptera</taxon>
        <taxon>Dictyoptera</taxon>
        <taxon>Blattodea</taxon>
        <taxon>Blattoidea</taxon>
        <taxon>Blattidae</taxon>
        <taxon>Blattinae</taxon>
        <taxon>Periplaneta</taxon>
    </lineage>
</organism>
<dbReference type="PANTHER" id="PTHR43372:SF3">
    <property type="entry name" value="AT07710P-RELATED"/>
    <property type="match status" value="1"/>
</dbReference>
<sequence length="557" mass="61340">SVRGGWAMEFSVRFLGFLQTLLRYLAAPLYFLWSLQDVKILPPIGDPILLQSASTIAKKIRKRLIKSEDVVAAYIKRIKEVNPYLNAVVEDRFADALQDAREVDNIISSTKETEDQLEKETPLLGVPFTVKESCGLKGLSQCVGSIPRIGIKSDKDGETVKLLRKAGAIPLLVSNTPEFCLGWETNNLVTGRTLNPYNSQKTCGGSSGGEGALIGSGASVIGVGSDVAGSIRVPAMYNGIFGHKPTPGKYISRYRSTSMCDFTFILFAGYVSIDGHFPYATDANFHEYLAIGPIARYAEDLKCMLSVMAGEKASKLKLSEKVDLHSLKVYYMTDAGKSFVLLPVDQEIKKTVSTAAKHLNRKYGIPAKEVVIEEMGDSAETSISVFFGLQGIPNALEDPQNPKESHNLFLELLKAIFGASKYSLSLLLFYLLQVTNVFIPKWRYNYYCGESKKLKKKFMDILGDNSVFLYPTHPTAAYYHNQVFFKTAGVMYTMLFNVLGLPSTHVPLGLNKEGMPIGIQVIAAPHQDRLCLAVAEALEKDFGGWIPPPAMSTQTTF</sequence>
<evidence type="ECO:0000313" key="4">
    <source>
        <dbReference type="Proteomes" id="UP001148838"/>
    </source>
</evidence>
<dbReference type="InterPro" id="IPR036928">
    <property type="entry name" value="AS_sf"/>
</dbReference>
<comment type="similarity">
    <text evidence="1">Belongs to the amidase family.</text>
</comment>
<evidence type="ECO:0000313" key="3">
    <source>
        <dbReference type="EMBL" id="KAJ4436871.1"/>
    </source>
</evidence>
<dbReference type="EMBL" id="JAJSOF020000021">
    <property type="protein sequence ID" value="KAJ4436871.1"/>
    <property type="molecule type" value="Genomic_DNA"/>
</dbReference>
<accession>A0ABQ8SRP6</accession>
<dbReference type="Gene3D" id="3.90.1300.10">
    <property type="entry name" value="Amidase signature (AS) domain"/>
    <property type="match status" value="1"/>
</dbReference>
<dbReference type="Pfam" id="PF01425">
    <property type="entry name" value="Amidase"/>
    <property type="match status" value="1"/>
</dbReference>
<dbReference type="SUPFAM" id="SSF75304">
    <property type="entry name" value="Amidase signature (AS) enzymes"/>
    <property type="match status" value="1"/>
</dbReference>
<dbReference type="PANTHER" id="PTHR43372">
    <property type="entry name" value="FATTY-ACID AMIDE HYDROLASE"/>
    <property type="match status" value="1"/>
</dbReference>
<dbReference type="PROSITE" id="PS00571">
    <property type="entry name" value="AMIDASES"/>
    <property type="match status" value="1"/>
</dbReference>
<dbReference type="PIRSF" id="PIRSF001221">
    <property type="entry name" value="Amidase_fungi"/>
    <property type="match status" value="1"/>
</dbReference>
<protein>
    <recommendedName>
        <fullName evidence="2">Amidase domain-containing protein</fullName>
    </recommendedName>
</protein>
<dbReference type="InterPro" id="IPR052739">
    <property type="entry name" value="FAAH2"/>
</dbReference>
<evidence type="ECO:0000259" key="2">
    <source>
        <dbReference type="Pfam" id="PF01425"/>
    </source>
</evidence>